<dbReference type="InterPro" id="IPR008906">
    <property type="entry name" value="HATC_C_dom"/>
</dbReference>
<dbReference type="InterPro" id="IPR052035">
    <property type="entry name" value="ZnF_BED_domain_contain"/>
</dbReference>
<dbReference type="Proteomes" id="UP000054544">
    <property type="component" value="Unassembled WGS sequence"/>
</dbReference>
<dbReference type="GO" id="GO:0005634">
    <property type="term" value="C:nucleus"/>
    <property type="evidence" value="ECO:0007669"/>
    <property type="project" value="UniProtKB-SubCell"/>
</dbReference>
<feature type="region of interest" description="Disordered" evidence="6">
    <location>
        <begin position="755"/>
        <end position="790"/>
    </location>
</feature>
<evidence type="ECO:0000256" key="4">
    <source>
        <dbReference type="ARBA" id="ARBA00022833"/>
    </source>
</evidence>
<evidence type="ECO:0000256" key="5">
    <source>
        <dbReference type="ARBA" id="ARBA00023242"/>
    </source>
</evidence>
<accession>A0A0D9NHP5</accession>
<organism evidence="8 9">
    <name type="scientific">Metarhizium anisopliae BRIP 53293</name>
    <dbReference type="NCBI Taxonomy" id="1291518"/>
    <lineage>
        <taxon>Eukaryota</taxon>
        <taxon>Fungi</taxon>
        <taxon>Dikarya</taxon>
        <taxon>Ascomycota</taxon>
        <taxon>Pezizomycotina</taxon>
        <taxon>Sordariomycetes</taxon>
        <taxon>Hypocreomycetidae</taxon>
        <taxon>Hypocreales</taxon>
        <taxon>Clavicipitaceae</taxon>
        <taxon>Metarhizium</taxon>
    </lineage>
</organism>
<proteinExistence type="predicted"/>
<keyword evidence="5" id="KW-0539">Nucleus</keyword>
<dbReference type="GO" id="GO:0046983">
    <property type="term" value="F:protein dimerization activity"/>
    <property type="evidence" value="ECO:0007669"/>
    <property type="project" value="InterPro"/>
</dbReference>
<evidence type="ECO:0000256" key="6">
    <source>
        <dbReference type="SAM" id="MobiDB-lite"/>
    </source>
</evidence>
<dbReference type="GO" id="GO:0008270">
    <property type="term" value="F:zinc ion binding"/>
    <property type="evidence" value="ECO:0007669"/>
    <property type="project" value="UniProtKB-KW"/>
</dbReference>
<dbReference type="PANTHER" id="PTHR46481:SF10">
    <property type="entry name" value="ZINC FINGER BED DOMAIN-CONTAINING PROTEIN 39"/>
    <property type="match status" value="1"/>
</dbReference>
<protein>
    <recommendedName>
        <fullName evidence="7">HAT C-terminal dimerisation domain-containing protein</fullName>
    </recommendedName>
</protein>
<dbReference type="EMBL" id="KE384815">
    <property type="protein sequence ID" value="KJK73504.1"/>
    <property type="molecule type" value="Genomic_DNA"/>
</dbReference>
<evidence type="ECO:0000313" key="8">
    <source>
        <dbReference type="EMBL" id="KJK73504.1"/>
    </source>
</evidence>
<dbReference type="SUPFAM" id="SSF53098">
    <property type="entry name" value="Ribonuclease H-like"/>
    <property type="match status" value="1"/>
</dbReference>
<keyword evidence="2" id="KW-0479">Metal-binding</keyword>
<dbReference type="InterPro" id="IPR012337">
    <property type="entry name" value="RNaseH-like_sf"/>
</dbReference>
<dbReference type="AlphaFoldDB" id="A0A0D9NHP5"/>
<evidence type="ECO:0000259" key="7">
    <source>
        <dbReference type="Pfam" id="PF05699"/>
    </source>
</evidence>
<keyword evidence="3" id="KW-0863">Zinc-finger</keyword>
<evidence type="ECO:0000256" key="2">
    <source>
        <dbReference type="ARBA" id="ARBA00022723"/>
    </source>
</evidence>
<evidence type="ECO:0000256" key="3">
    <source>
        <dbReference type="ARBA" id="ARBA00022771"/>
    </source>
</evidence>
<feature type="compositionally biased region" description="Polar residues" evidence="6">
    <location>
        <begin position="765"/>
        <end position="776"/>
    </location>
</feature>
<feature type="region of interest" description="Disordered" evidence="6">
    <location>
        <begin position="1"/>
        <end position="42"/>
    </location>
</feature>
<sequence length="1187" mass="134102">MSSSRASSPVSIPQSTASLPPSTPLDSSPHATPGPTPFETDAPHCEVDIDWGNIWHGGKRLVGAKRRPRHKRVVGTKIKESWIYRHGANLEHNGVRYWLCRLCHERKSYSTALYASSGTSHAARHLLRQHQITEFGKTRPSLGTPFSLAASPASSSSRSLSRQASLGFQIASHFDERAWKAHFVDWIILEDVTFRQASSERLKWLIANGGELASQLLPEHHTTVCSWICQTFTARQQTILNLVKRAKSSIHLSFDLWTASNAFNYIGIVGHFVDIEGEKRDALLGLPRLVGPHSGENIAFYVKGVIDQYELGSKLGYFMLDNAESNDTCLEALAGWFPMDIRRRRLRCIGHVISIIVRAAIFGSNISTFEAELRGATDEFRFEVWAKKGAIGKLHNLATYIRRTDQRRQALRQLQTELSGDDTIFTLEIIVDGKTRWNSIYMMIKRALELRSAIELYQSRWQKPRNDPNHRDLTKDFLNAADWVELERFYEFLKPFYVLTKTMEGNANKPGAEGGHGAVWETLKTMDYLFIKFKQAAYETRLEDASHFKSGIDCGWAKLEDYYVKSDRTPVYRAALALHPSYGYDYFERHWKKAMGKPQWYNDMQSAVSDLFDEYRRQAEVETQAQTGFSEDDDGIDTDANEYSSFGKRSISSLNAQRKKAKAVSELDRFQTRQIYAEDLDVASPLEWWSRHQHEYPVLYRMALDLFSIPGMSAECERVFSQTKKIITDERNQLSPEAVEADQLQKQWLSRGLWDQTIRPRPTDPQLQTDPDGQTKSLREPRPTDRRGRSRSVGLLATLLGQILGCLQTLTLPPCILQEVRKFTTLIYQLTHVDLTEAIPNGQFSSNVNIPTANNTSKGVSPILEFSHPALDDYLASVKISTTASEGPQLAPKIFKEISHWHNARFPIDPRHKIQRKGFFAHKRNQKLMASTIAYSASLTNSSGKAIHPETIVSLSVTERASNESKSKGYGAVDGASQRACHQHKKIGQGSGRQNALEVAQKIQAEKIKGKSIAMTASWNQRCQEFEAELNLDTRCLRVIKYLNGLSNLDMEIIGGETTLYLCNCIVYMLQEAKKRGKRMPEMGLLAICWSKLRELGKLPLSQEGAALFKLLAKVVKLATEKPPDTSTKGRKLPFVSIMPTLGGQPEIPVDPLEFQLSYCGPYLERGFDSRPDARVPFSPDAWQQCG</sequence>
<keyword evidence="4" id="KW-0862">Zinc</keyword>
<feature type="compositionally biased region" description="Low complexity" evidence="6">
    <location>
        <begin position="1"/>
        <end position="29"/>
    </location>
</feature>
<dbReference type="Pfam" id="PF05699">
    <property type="entry name" value="Dimer_Tnp_hAT"/>
    <property type="match status" value="1"/>
</dbReference>
<evidence type="ECO:0000256" key="1">
    <source>
        <dbReference type="ARBA" id="ARBA00004123"/>
    </source>
</evidence>
<evidence type="ECO:0000313" key="9">
    <source>
        <dbReference type="Proteomes" id="UP000054544"/>
    </source>
</evidence>
<feature type="domain" description="HAT C-terminal dimerisation" evidence="7">
    <location>
        <begin position="668"/>
        <end position="749"/>
    </location>
</feature>
<reference evidence="9" key="1">
    <citation type="journal article" date="2014" name="BMC Genomics">
        <title>The genome sequence of the biocontrol fungus Metarhizium anisopliae and comparative genomics of Metarhizium species.</title>
        <authorList>
            <person name="Pattemore J.A."/>
            <person name="Hane J.K."/>
            <person name="Williams A.H."/>
            <person name="Wilson B.A."/>
            <person name="Stodart B.J."/>
            <person name="Ash G.J."/>
        </authorList>
    </citation>
    <scope>NUCLEOTIDE SEQUENCE [LARGE SCALE GENOMIC DNA]</scope>
    <source>
        <strain evidence="9">BRIP 53293</strain>
    </source>
</reference>
<dbReference type="PANTHER" id="PTHR46481">
    <property type="entry name" value="ZINC FINGER BED DOMAIN-CONTAINING PROTEIN 4"/>
    <property type="match status" value="1"/>
</dbReference>
<dbReference type="OrthoDB" id="4961446at2759"/>
<name>A0A0D9NHP5_METAN</name>
<gene>
    <name evidence="8" type="ORF">H634G_11247</name>
</gene>
<keyword evidence="9" id="KW-1185">Reference proteome</keyword>
<feature type="compositionally biased region" description="Basic and acidic residues" evidence="6">
    <location>
        <begin position="777"/>
        <end position="787"/>
    </location>
</feature>
<comment type="subcellular location">
    <subcellularLocation>
        <location evidence="1">Nucleus</location>
    </subcellularLocation>
</comment>